<dbReference type="Proteomes" id="UP001497457">
    <property type="component" value="Chromosome 34rd"/>
</dbReference>
<sequence length="241" mass="25876">MSALLVRMRRVLGDEAANATLARNVLPAVACKLPSNSGADAPEPDLHRRCVVFDCAPSRVRVDEVCAADIEAGRRALRVLRRGGGRVPHRGRRRGRAAWARAEVLPRRAASPPGRQDPLLHRTYRPQDHAGIADSSGAMHAAAAAGGVAVAVVRVPVPQEEDYGSTLLPATRLFTPSSEPPLYGPTRGADGSLWMHGDIATADDSFMDIGASIRVRRTDPPPKHKRRPGIPDTAIWCFGMA</sequence>
<dbReference type="AlphaFoldDB" id="A0ABC9DSU6"/>
<reference evidence="1 2" key="2">
    <citation type="submission" date="2024-10" db="EMBL/GenBank/DDBJ databases">
        <authorList>
            <person name="Ryan C."/>
        </authorList>
    </citation>
    <scope>NUCLEOTIDE SEQUENCE [LARGE SCALE GENOMIC DNA]</scope>
</reference>
<dbReference type="EMBL" id="OZ075144">
    <property type="protein sequence ID" value="CAL5044050.1"/>
    <property type="molecule type" value="Genomic_DNA"/>
</dbReference>
<organism evidence="1 2">
    <name type="scientific">Urochloa decumbens</name>
    <dbReference type="NCBI Taxonomy" id="240449"/>
    <lineage>
        <taxon>Eukaryota</taxon>
        <taxon>Viridiplantae</taxon>
        <taxon>Streptophyta</taxon>
        <taxon>Embryophyta</taxon>
        <taxon>Tracheophyta</taxon>
        <taxon>Spermatophyta</taxon>
        <taxon>Magnoliopsida</taxon>
        <taxon>Liliopsida</taxon>
        <taxon>Poales</taxon>
        <taxon>Poaceae</taxon>
        <taxon>PACMAD clade</taxon>
        <taxon>Panicoideae</taxon>
        <taxon>Panicodae</taxon>
        <taxon>Paniceae</taxon>
        <taxon>Melinidinae</taxon>
        <taxon>Urochloa</taxon>
    </lineage>
</organism>
<gene>
    <name evidence="1" type="ORF">URODEC1_LOCUS88067</name>
</gene>
<evidence type="ECO:0000313" key="2">
    <source>
        <dbReference type="Proteomes" id="UP001497457"/>
    </source>
</evidence>
<keyword evidence="2" id="KW-1185">Reference proteome</keyword>
<protein>
    <submittedName>
        <fullName evidence="1">Uncharacterized protein</fullName>
    </submittedName>
</protein>
<proteinExistence type="predicted"/>
<name>A0ABC9DSU6_9POAL</name>
<reference evidence="2" key="1">
    <citation type="submission" date="2024-06" db="EMBL/GenBank/DDBJ databases">
        <authorList>
            <person name="Ryan C."/>
        </authorList>
    </citation>
    <scope>NUCLEOTIDE SEQUENCE [LARGE SCALE GENOMIC DNA]</scope>
</reference>
<evidence type="ECO:0000313" key="1">
    <source>
        <dbReference type="EMBL" id="CAL5044050.1"/>
    </source>
</evidence>
<accession>A0ABC9DSU6</accession>